<keyword evidence="2" id="KW-1185">Reference proteome</keyword>
<protein>
    <submittedName>
        <fullName evidence="1">Uncharacterized protein</fullName>
    </submittedName>
</protein>
<accession>A0ABS8V4X2</accession>
<name>A0ABS8V4X2_DATST</name>
<comment type="caution">
    <text evidence="1">The sequence shown here is derived from an EMBL/GenBank/DDBJ whole genome shotgun (WGS) entry which is preliminary data.</text>
</comment>
<reference evidence="1 2" key="1">
    <citation type="journal article" date="2021" name="BMC Genomics">
        <title>Datura genome reveals duplications of psychoactive alkaloid biosynthetic genes and high mutation rate following tissue culture.</title>
        <authorList>
            <person name="Rajewski A."/>
            <person name="Carter-House D."/>
            <person name="Stajich J."/>
            <person name="Litt A."/>
        </authorList>
    </citation>
    <scope>NUCLEOTIDE SEQUENCE [LARGE SCALE GENOMIC DNA]</scope>
    <source>
        <strain evidence="1">AR-01</strain>
    </source>
</reference>
<evidence type="ECO:0000313" key="1">
    <source>
        <dbReference type="EMBL" id="MCD9642062.1"/>
    </source>
</evidence>
<dbReference type="Proteomes" id="UP000823775">
    <property type="component" value="Unassembled WGS sequence"/>
</dbReference>
<proteinExistence type="predicted"/>
<feature type="non-terminal residue" evidence="1">
    <location>
        <position position="71"/>
    </location>
</feature>
<evidence type="ECO:0000313" key="2">
    <source>
        <dbReference type="Proteomes" id="UP000823775"/>
    </source>
</evidence>
<dbReference type="EMBL" id="JACEIK010003524">
    <property type="protein sequence ID" value="MCD9642062.1"/>
    <property type="molecule type" value="Genomic_DNA"/>
</dbReference>
<gene>
    <name evidence="1" type="ORF">HAX54_028660</name>
</gene>
<organism evidence="1 2">
    <name type="scientific">Datura stramonium</name>
    <name type="common">Jimsonweed</name>
    <name type="synonym">Common thornapple</name>
    <dbReference type="NCBI Taxonomy" id="4076"/>
    <lineage>
        <taxon>Eukaryota</taxon>
        <taxon>Viridiplantae</taxon>
        <taxon>Streptophyta</taxon>
        <taxon>Embryophyta</taxon>
        <taxon>Tracheophyta</taxon>
        <taxon>Spermatophyta</taxon>
        <taxon>Magnoliopsida</taxon>
        <taxon>eudicotyledons</taxon>
        <taxon>Gunneridae</taxon>
        <taxon>Pentapetalae</taxon>
        <taxon>asterids</taxon>
        <taxon>lamiids</taxon>
        <taxon>Solanales</taxon>
        <taxon>Solanaceae</taxon>
        <taxon>Solanoideae</taxon>
        <taxon>Datureae</taxon>
        <taxon>Datura</taxon>
    </lineage>
</organism>
<sequence length="71" mass="7697">MTKKRASSSVSRSKAQLDGLWGMVLPPVEQVVRDAPSTVPVIVPTVALPTDVVMRLLNVLEELVPNHGRLP</sequence>